<dbReference type="PANTHER" id="PTHR47590">
    <property type="entry name" value="F-BOX/KELCH-REPEAT PROTEIN SKIP25"/>
    <property type="match status" value="1"/>
</dbReference>
<evidence type="ECO:0000313" key="1">
    <source>
        <dbReference type="EMBL" id="KAL0366804.1"/>
    </source>
</evidence>
<reference evidence="1" key="1">
    <citation type="submission" date="2020-06" db="EMBL/GenBank/DDBJ databases">
        <authorList>
            <person name="Li T."/>
            <person name="Hu X."/>
            <person name="Zhang T."/>
            <person name="Song X."/>
            <person name="Zhang H."/>
            <person name="Dai N."/>
            <person name="Sheng W."/>
            <person name="Hou X."/>
            <person name="Wei L."/>
        </authorList>
    </citation>
    <scope>NUCLEOTIDE SEQUENCE</scope>
    <source>
        <strain evidence="1">G02</strain>
        <tissue evidence="1">Leaf</tissue>
    </source>
</reference>
<name>A0AAW2QGI4_SESRA</name>
<protein>
    <submittedName>
        <fullName evidence="1">F-box/kelch-repeat protein SKIP25</fullName>
    </submittedName>
</protein>
<dbReference type="AlphaFoldDB" id="A0AAW2QGI4"/>
<dbReference type="PANTHER" id="PTHR47590:SF1">
    <property type="entry name" value="F-BOX_KELCH-REPEAT PROTEIN SKIP25"/>
    <property type="match status" value="1"/>
</dbReference>
<dbReference type="SUPFAM" id="SSF63825">
    <property type="entry name" value="YWTD domain"/>
    <property type="match status" value="1"/>
</dbReference>
<accession>A0AAW2QGI4</accession>
<organism evidence="1">
    <name type="scientific">Sesamum radiatum</name>
    <name type="common">Black benniseed</name>
    <dbReference type="NCBI Taxonomy" id="300843"/>
    <lineage>
        <taxon>Eukaryota</taxon>
        <taxon>Viridiplantae</taxon>
        <taxon>Streptophyta</taxon>
        <taxon>Embryophyta</taxon>
        <taxon>Tracheophyta</taxon>
        <taxon>Spermatophyta</taxon>
        <taxon>Magnoliopsida</taxon>
        <taxon>eudicotyledons</taxon>
        <taxon>Gunneridae</taxon>
        <taxon>Pentapetalae</taxon>
        <taxon>asterids</taxon>
        <taxon>lamiids</taxon>
        <taxon>Lamiales</taxon>
        <taxon>Pedaliaceae</taxon>
        <taxon>Sesamum</taxon>
    </lineage>
</organism>
<proteinExistence type="predicted"/>
<sequence>MSVGRLRSGTSVFSVTTNTDGDGGGKKIGSLRDCKFSREAIDAVGWKGKLCMVNVKGAAAKQRIIYHVESKSWEDMLEGMLAEWRGPAAAMEEETLYVVDESKGWLKKYDHVKDAWVGMVEKEKLKGAQQVAAAGGRVCVLCADGGNITVVDVAAVPPVRLWMVEAPAEVQAVGILELVFSFDQWLFELFLQIK</sequence>
<gene>
    <name evidence="1" type="ORF">Sradi_3570500</name>
</gene>
<dbReference type="EMBL" id="JACGWJ010000015">
    <property type="protein sequence ID" value="KAL0366804.1"/>
    <property type="molecule type" value="Genomic_DNA"/>
</dbReference>
<reference evidence="1" key="2">
    <citation type="journal article" date="2024" name="Plant">
        <title>Genomic evolution and insights into agronomic trait innovations of Sesamum species.</title>
        <authorList>
            <person name="Miao H."/>
            <person name="Wang L."/>
            <person name="Qu L."/>
            <person name="Liu H."/>
            <person name="Sun Y."/>
            <person name="Le M."/>
            <person name="Wang Q."/>
            <person name="Wei S."/>
            <person name="Zheng Y."/>
            <person name="Lin W."/>
            <person name="Duan Y."/>
            <person name="Cao H."/>
            <person name="Xiong S."/>
            <person name="Wang X."/>
            <person name="Wei L."/>
            <person name="Li C."/>
            <person name="Ma Q."/>
            <person name="Ju M."/>
            <person name="Zhao R."/>
            <person name="Li G."/>
            <person name="Mu C."/>
            <person name="Tian Q."/>
            <person name="Mei H."/>
            <person name="Zhang T."/>
            <person name="Gao T."/>
            <person name="Zhang H."/>
        </authorList>
    </citation>
    <scope>NUCLEOTIDE SEQUENCE</scope>
    <source>
        <strain evidence="1">G02</strain>
    </source>
</reference>
<comment type="caution">
    <text evidence="1">The sequence shown here is derived from an EMBL/GenBank/DDBJ whole genome shotgun (WGS) entry which is preliminary data.</text>
</comment>